<dbReference type="GO" id="GO:0070573">
    <property type="term" value="F:metallodipeptidase activity"/>
    <property type="evidence" value="ECO:0007669"/>
    <property type="project" value="InterPro"/>
</dbReference>
<dbReference type="EMBL" id="FZOW01000025">
    <property type="protein sequence ID" value="SNT48084.1"/>
    <property type="molecule type" value="Genomic_DNA"/>
</dbReference>
<evidence type="ECO:0000313" key="2">
    <source>
        <dbReference type="Proteomes" id="UP000198327"/>
    </source>
</evidence>
<dbReference type="Gene3D" id="3.20.20.140">
    <property type="entry name" value="Metal-dependent hydrolases"/>
    <property type="match status" value="1"/>
</dbReference>
<accession>A0A239N0Z8</accession>
<proteinExistence type="predicted"/>
<dbReference type="SUPFAM" id="SSF51556">
    <property type="entry name" value="Metallo-dependent hydrolases"/>
    <property type="match status" value="1"/>
</dbReference>
<dbReference type="PROSITE" id="PS51365">
    <property type="entry name" value="RENAL_DIPEPTIDASE_2"/>
    <property type="match status" value="1"/>
</dbReference>
<sequence>MSSPTVDLPHLVVDGCNPSNWDDPDIFTNLRKGGVTATNATVAIWEGFEDSADEVSKWLKRFRQRSDEIVQIRTVEDIAEAHRSGRAGIILGWQNLAPIENDYERLEIFAEVGVRIVQLAYNLRNLVANGCYERADDGLSRFGVGTVHKLNELGMLIDLSHVGDRSSMETIELSTSPVAVTHSNRRSFKDGARNKPDDLIRALVDNGGVIGANAFPRFLPREFDSTIEDFLDAIENLVELAGIDHVGIASDFCEGHDMEYWHYLRRLHGKIPGDPPAVPRPDPAVSGLDTASDMPAVAEGLRARGFADHEVRKIMGENWIRLYEAVWIP</sequence>
<organism evidence="1 2">
    <name type="scientific">Rhodococcoides kyotonense</name>
    <dbReference type="NCBI Taxonomy" id="398843"/>
    <lineage>
        <taxon>Bacteria</taxon>
        <taxon>Bacillati</taxon>
        <taxon>Actinomycetota</taxon>
        <taxon>Actinomycetes</taxon>
        <taxon>Mycobacteriales</taxon>
        <taxon>Nocardiaceae</taxon>
        <taxon>Rhodococcoides</taxon>
    </lineage>
</organism>
<protein>
    <submittedName>
        <fullName evidence="1">Membrane dipeptidase</fullName>
    </submittedName>
</protein>
<dbReference type="AlphaFoldDB" id="A0A239N0Z8"/>
<keyword evidence="2" id="KW-1185">Reference proteome</keyword>
<gene>
    <name evidence="1" type="ORF">SAMN05421642_12547</name>
</gene>
<dbReference type="InterPro" id="IPR032466">
    <property type="entry name" value="Metal_Hydrolase"/>
</dbReference>
<name>A0A239N0Z8_9NOCA</name>
<dbReference type="PANTHER" id="PTHR10443">
    <property type="entry name" value="MICROSOMAL DIPEPTIDASE"/>
    <property type="match status" value="1"/>
</dbReference>
<dbReference type="Pfam" id="PF01244">
    <property type="entry name" value="Peptidase_M19"/>
    <property type="match status" value="1"/>
</dbReference>
<dbReference type="PANTHER" id="PTHR10443:SF12">
    <property type="entry name" value="DIPEPTIDASE"/>
    <property type="match status" value="1"/>
</dbReference>
<dbReference type="GO" id="GO:0006508">
    <property type="term" value="P:proteolysis"/>
    <property type="evidence" value="ECO:0007669"/>
    <property type="project" value="InterPro"/>
</dbReference>
<dbReference type="OrthoDB" id="9804920at2"/>
<dbReference type="Proteomes" id="UP000198327">
    <property type="component" value="Unassembled WGS sequence"/>
</dbReference>
<dbReference type="InterPro" id="IPR008257">
    <property type="entry name" value="Pept_M19"/>
</dbReference>
<evidence type="ECO:0000313" key="1">
    <source>
        <dbReference type="EMBL" id="SNT48084.1"/>
    </source>
</evidence>
<dbReference type="RefSeq" id="WP_089252158.1">
    <property type="nucleotide sequence ID" value="NZ_FZOW01000025.1"/>
</dbReference>
<reference evidence="2" key="1">
    <citation type="submission" date="2017-06" db="EMBL/GenBank/DDBJ databases">
        <authorList>
            <person name="Varghese N."/>
            <person name="Submissions S."/>
        </authorList>
    </citation>
    <scope>NUCLEOTIDE SEQUENCE [LARGE SCALE GENOMIC DNA]</scope>
    <source>
        <strain evidence="2">JCM 23211</strain>
    </source>
</reference>